<name>A0ABQ4BXD8_9ACTN</name>
<protein>
    <submittedName>
        <fullName evidence="2">Uncharacterized protein</fullName>
    </submittedName>
</protein>
<comment type="caution">
    <text evidence="2">The sequence shown here is derived from an EMBL/GenBank/DDBJ whole genome shotgun (WGS) entry which is preliminary data.</text>
</comment>
<evidence type="ECO:0000313" key="2">
    <source>
        <dbReference type="EMBL" id="GIF55189.1"/>
    </source>
</evidence>
<organism evidence="2 3">
    <name type="scientific">Asanoa iriomotensis</name>
    <dbReference type="NCBI Taxonomy" id="234613"/>
    <lineage>
        <taxon>Bacteria</taxon>
        <taxon>Bacillati</taxon>
        <taxon>Actinomycetota</taxon>
        <taxon>Actinomycetes</taxon>
        <taxon>Micromonosporales</taxon>
        <taxon>Micromonosporaceae</taxon>
        <taxon>Asanoa</taxon>
    </lineage>
</organism>
<feature type="region of interest" description="Disordered" evidence="1">
    <location>
        <begin position="178"/>
        <end position="207"/>
    </location>
</feature>
<evidence type="ECO:0000256" key="1">
    <source>
        <dbReference type="SAM" id="MobiDB-lite"/>
    </source>
</evidence>
<reference evidence="2 3" key="1">
    <citation type="submission" date="2021-01" db="EMBL/GenBank/DDBJ databases">
        <title>Whole genome shotgun sequence of Asanoa iriomotensis NBRC 100142.</title>
        <authorList>
            <person name="Komaki H."/>
            <person name="Tamura T."/>
        </authorList>
    </citation>
    <scope>NUCLEOTIDE SEQUENCE [LARGE SCALE GENOMIC DNA]</scope>
    <source>
        <strain evidence="2 3">NBRC 100142</strain>
    </source>
</reference>
<keyword evidence="3" id="KW-1185">Reference proteome</keyword>
<sequence length="218" mass="24166">MGRNAVTGRESLVAIPVDAGRPGDIWRLHADDLPVRITKRRKDMVVFRSDADPAQSGQGIDSADWGHTLQRFREDLETLDAGDQAHVYVPETEIYILEIATNAYKASGKGWVAWRVGQPPTSEFADHGLFFDPASEWNLDGELVHRPFPMLDDGARVTDSEGRRWTFTAPFSFTAENGRRGTPAWPLANGAGDSDQKAEWSTRSGVGPDVFDLELPSW</sequence>
<proteinExistence type="predicted"/>
<dbReference type="EMBL" id="BONC01000006">
    <property type="protein sequence ID" value="GIF55189.1"/>
    <property type="molecule type" value="Genomic_DNA"/>
</dbReference>
<dbReference type="Proteomes" id="UP000624325">
    <property type="component" value="Unassembled WGS sequence"/>
</dbReference>
<evidence type="ECO:0000313" key="3">
    <source>
        <dbReference type="Proteomes" id="UP000624325"/>
    </source>
</evidence>
<gene>
    <name evidence="2" type="ORF">Air01nite_12840</name>
</gene>
<accession>A0ABQ4BXD8</accession>